<dbReference type="PANTHER" id="PTHR21180:SF32">
    <property type="entry name" value="ENDONUCLEASE_EXONUCLEASE_PHOSPHATASE FAMILY DOMAIN-CONTAINING PROTEIN 1"/>
    <property type="match status" value="1"/>
</dbReference>
<organism evidence="3 4">
    <name type="scientific">Aurantimicrobium photophilum</name>
    <dbReference type="NCBI Taxonomy" id="1987356"/>
    <lineage>
        <taxon>Bacteria</taxon>
        <taxon>Bacillati</taxon>
        <taxon>Actinomycetota</taxon>
        <taxon>Actinomycetes</taxon>
        <taxon>Micrococcales</taxon>
        <taxon>Microbacteriaceae</taxon>
        <taxon>Aurantimicrobium</taxon>
    </lineage>
</organism>
<dbReference type="SMART" id="SM00278">
    <property type="entry name" value="HhH1"/>
    <property type="match status" value="2"/>
</dbReference>
<dbReference type="OrthoDB" id="9758724at2"/>
<dbReference type="RefSeq" id="WP_110233445.1">
    <property type="nucleotide sequence ID" value="NZ_CP023994.1"/>
</dbReference>
<evidence type="ECO:0000313" key="3">
    <source>
        <dbReference type="EMBL" id="AWR21514.1"/>
    </source>
</evidence>
<evidence type="ECO:0000313" key="4">
    <source>
        <dbReference type="Proteomes" id="UP000246894"/>
    </source>
</evidence>
<dbReference type="InterPro" id="IPR003583">
    <property type="entry name" value="Hlx-hairpin-Hlx_DNA-bd_motif"/>
</dbReference>
<feature type="transmembrane region" description="Helical" evidence="1">
    <location>
        <begin position="34"/>
        <end position="54"/>
    </location>
</feature>
<dbReference type="PANTHER" id="PTHR21180">
    <property type="entry name" value="ENDONUCLEASE/EXONUCLEASE/PHOSPHATASE FAMILY DOMAIN-CONTAINING PROTEIN 1"/>
    <property type="match status" value="1"/>
</dbReference>
<protein>
    <submittedName>
        <fullName evidence="3">ComE operon protein 1</fullName>
    </submittedName>
</protein>
<dbReference type="SUPFAM" id="SSF47781">
    <property type="entry name" value="RuvA domain 2-like"/>
    <property type="match status" value="1"/>
</dbReference>
<dbReference type="Pfam" id="PF12836">
    <property type="entry name" value="HHH_3"/>
    <property type="match status" value="1"/>
</dbReference>
<dbReference type="InterPro" id="IPR010994">
    <property type="entry name" value="RuvA_2-like"/>
</dbReference>
<dbReference type="GO" id="GO:0015628">
    <property type="term" value="P:protein secretion by the type II secretion system"/>
    <property type="evidence" value="ECO:0007669"/>
    <property type="project" value="TreeGrafter"/>
</dbReference>
<dbReference type="Gene3D" id="1.10.150.280">
    <property type="entry name" value="AF1531-like domain"/>
    <property type="match status" value="1"/>
</dbReference>
<keyword evidence="4" id="KW-1185">Reference proteome</keyword>
<sequence length="223" mass="23083">MSWLGDQFRRLAGLDDASQSDVFLQDNSSHRIRVRVAVGAATVAGLAIVVIAILSSTIASAGNQVHVPLDLTASPLVTTEEETSPLGTVLIHVIGEVTSPGIYELESGSRVIDAVMAAGGLSPQATECGINLAREVRDGEQIVISSQQAGCATGEGSATGSLVSLNQATAEQFDSLPGIGPTLANRIVQWRDSNNGFSSVDQLNEVSGIGDKLFAGIKDLVSL</sequence>
<feature type="domain" description="Helix-hairpin-helix DNA-binding motif class 1" evidence="2">
    <location>
        <begin position="201"/>
        <end position="220"/>
    </location>
</feature>
<keyword evidence="1" id="KW-1133">Transmembrane helix</keyword>
<accession>A0A2Z3RZK8</accession>
<evidence type="ECO:0000259" key="2">
    <source>
        <dbReference type="SMART" id="SM00278"/>
    </source>
</evidence>
<gene>
    <name evidence="3" type="ORF">AURMO_00911</name>
</gene>
<dbReference type="InterPro" id="IPR051675">
    <property type="entry name" value="Endo/Exo/Phosphatase_dom_1"/>
</dbReference>
<name>A0A2Z3RZK8_9MICO</name>
<dbReference type="Proteomes" id="UP000246894">
    <property type="component" value="Chromosome"/>
</dbReference>
<dbReference type="GO" id="GO:0006281">
    <property type="term" value="P:DNA repair"/>
    <property type="evidence" value="ECO:0007669"/>
    <property type="project" value="InterPro"/>
</dbReference>
<keyword evidence="1" id="KW-0812">Transmembrane</keyword>
<dbReference type="KEGG" id="aum:AURMO_00911"/>
<feature type="domain" description="Helix-hairpin-helix DNA-binding motif class 1" evidence="2">
    <location>
        <begin position="171"/>
        <end position="190"/>
    </location>
</feature>
<dbReference type="GO" id="GO:0003677">
    <property type="term" value="F:DNA binding"/>
    <property type="evidence" value="ECO:0007669"/>
    <property type="project" value="InterPro"/>
</dbReference>
<proteinExistence type="predicted"/>
<evidence type="ECO:0000256" key="1">
    <source>
        <dbReference type="SAM" id="Phobius"/>
    </source>
</evidence>
<dbReference type="Pfam" id="PF10531">
    <property type="entry name" value="SLBB"/>
    <property type="match status" value="1"/>
</dbReference>
<dbReference type="Gene3D" id="3.10.560.10">
    <property type="entry name" value="Outer membrane lipoprotein wza domain like"/>
    <property type="match status" value="1"/>
</dbReference>
<keyword evidence="1" id="KW-0472">Membrane</keyword>
<dbReference type="GO" id="GO:0015627">
    <property type="term" value="C:type II protein secretion system complex"/>
    <property type="evidence" value="ECO:0007669"/>
    <property type="project" value="TreeGrafter"/>
</dbReference>
<dbReference type="EMBL" id="CP023994">
    <property type="protein sequence ID" value="AWR21514.1"/>
    <property type="molecule type" value="Genomic_DNA"/>
</dbReference>
<dbReference type="AlphaFoldDB" id="A0A2Z3RZK8"/>
<reference evidence="3 4" key="1">
    <citation type="submission" date="2017-10" db="EMBL/GenBank/DDBJ databases">
        <title>Genome of an Actinobacterium that displays light-enhanced growth.</title>
        <authorList>
            <person name="Maresca J.A."/>
            <person name="Hempel P."/>
            <person name="Shevchenko O."/>
            <person name="Miller K.J."/>
            <person name="Hahn M.W."/>
        </authorList>
    </citation>
    <scope>NUCLEOTIDE SEQUENCE [LARGE SCALE GENOMIC DNA]</scope>
    <source>
        <strain evidence="3 4">MWH-Mo1</strain>
    </source>
</reference>
<dbReference type="InterPro" id="IPR019554">
    <property type="entry name" value="Soluble_ligand-bd"/>
</dbReference>